<dbReference type="EMBL" id="JANQDX010000020">
    <property type="protein sequence ID" value="KAL0903563.1"/>
    <property type="molecule type" value="Genomic_DNA"/>
</dbReference>
<keyword evidence="3" id="KW-1185">Reference proteome</keyword>
<evidence type="ECO:0000313" key="3">
    <source>
        <dbReference type="Proteomes" id="UP001552299"/>
    </source>
</evidence>
<dbReference type="AlphaFoldDB" id="A0ABD0TV85"/>
<keyword evidence="1" id="KW-0472">Membrane</keyword>
<keyword evidence="1" id="KW-0812">Transmembrane</keyword>
<name>A0ABD0TV85_DENTH</name>
<reference evidence="2 3" key="1">
    <citation type="journal article" date="2024" name="Plant Biotechnol. J.">
        <title>Dendrobium thyrsiflorum genome and its molecular insights into genes involved in important horticultural traits.</title>
        <authorList>
            <person name="Chen B."/>
            <person name="Wang J.Y."/>
            <person name="Zheng P.J."/>
            <person name="Li K.L."/>
            <person name="Liang Y.M."/>
            <person name="Chen X.F."/>
            <person name="Zhang C."/>
            <person name="Zhao X."/>
            <person name="He X."/>
            <person name="Zhang G.Q."/>
            <person name="Liu Z.J."/>
            <person name="Xu Q."/>
        </authorList>
    </citation>
    <scope>NUCLEOTIDE SEQUENCE [LARGE SCALE GENOMIC DNA]</scope>
    <source>
        <strain evidence="2">GZMU011</strain>
    </source>
</reference>
<comment type="caution">
    <text evidence="2">The sequence shown here is derived from an EMBL/GenBank/DDBJ whole genome shotgun (WGS) entry which is preliminary data.</text>
</comment>
<feature type="transmembrane region" description="Helical" evidence="1">
    <location>
        <begin position="51"/>
        <end position="69"/>
    </location>
</feature>
<keyword evidence="1" id="KW-1133">Transmembrane helix</keyword>
<accession>A0ABD0TV85</accession>
<dbReference type="Proteomes" id="UP001552299">
    <property type="component" value="Unassembled WGS sequence"/>
</dbReference>
<sequence length="180" mass="21276">MSDLKSSWELAAKPPEPDFSRREVGQFKLKKNTKYLLVREDGKVPNQRIKMLPLLCLAIVIFLLLKIFYFENKFSTIFFGKHLQPLHIDPCKKEWALKIRKKTNMYVENPNDFLVCLNLLKVFTGVFHSRCMEMPRYLLNLAVVTRIERKNKLSLSLSLRHSFLKKTRMPCSDIICFKKH</sequence>
<evidence type="ECO:0000256" key="1">
    <source>
        <dbReference type="SAM" id="Phobius"/>
    </source>
</evidence>
<proteinExistence type="predicted"/>
<protein>
    <submittedName>
        <fullName evidence="2">Uncharacterized protein</fullName>
    </submittedName>
</protein>
<organism evidence="2 3">
    <name type="scientific">Dendrobium thyrsiflorum</name>
    <name type="common">Pinecone-like raceme dendrobium</name>
    <name type="synonym">Orchid</name>
    <dbReference type="NCBI Taxonomy" id="117978"/>
    <lineage>
        <taxon>Eukaryota</taxon>
        <taxon>Viridiplantae</taxon>
        <taxon>Streptophyta</taxon>
        <taxon>Embryophyta</taxon>
        <taxon>Tracheophyta</taxon>
        <taxon>Spermatophyta</taxon>
        <taxon>Magnoliopsida</taxon>
        <taxon>Liliopsida</taxon>
        <taxon>Asparagales</taxon>
        <taxon>Orchidaceae</taxon>
        <taxon>Epidendroideae</taxon>
        <taxon>Malaxideae</taxon>
        <taxon>Dendrobiinae</taxon>
        <taxon>Dendrobium</taxon>
    </lineage>
</organism>
<gene>
    <name evidence="2" type="ORF">M5K25_027951</name>
</gene>
<evidence type="ECO:0000313" key="2">
    <source>
        <dbReference type="EMBL" id="KAL0903563.1"/>
    </source>
</evidence>